<accession>A0ABQ6F8U4</accession>
<feature type="transmembrane region" description="Helical" evidence="1">
    <location>
        <begin position="28"/>
        <end position="48"/>
    </location>
</feature>
<keyword evidence="1" id="KW-1133">Transmembrane helix</keyword>
<evidence type="ECO:0000256" key="1">
    <source>
        <dbReference type="SAM" id="Phobius"/>
    </source>
</evidence>
<protein>
    <recommendedName>
        <fullName evidence="4">Lysoplasmalogenase</fullName>
    </recommendedName>
</protein>
<feature type="transmembrane region" description="Helical" evidence="1">
    <location>
        <begin position="82"/>
        <end position="102"/>
    </location>
</feature>
<keyword evidence="3" id="KW-1185">Reference proteome</keyword>
<sequence length="216" mass="23295">MPQTLTLALLCALTIAFGLVADRFGGAWGQPLVSVWVWALCALLVAAHPAQRSRLLACLVIATAGEVVLSLVLGLYDYRLGNLPLFVPPGHVLLYWLGLYLADRLPGRLLTATAWLAVAGVSALALGGVDWLGPPLLLIFLACLRWGPAPRLYATMFLLSLVMELWGTWLGNWAWRATLPGLGWPVSNPPLAAGAFYCVLDLLSESVRRRRVAATA</sequence>
<proteinExistence type="predicted"/>
<evidence type="ECO:0008006" key="4">
    <source>
        <dbReference type="Google" id="ProtNLM"/>
    </source>
</evidence>
<dbReference type="Proteomes" id="UP001157167">
    <property type="component" value="Unassembled WGS sequence"/>
</dbReference>
<dbReference type="EMBL" id="BSPX01000017">
    <property type="protein sequence ID" value="GLT22000.1"/>
    <property type="molecule type" value="Genomic_DNA"/>
</dbReference>
<keyword evidence="1" id="KW-0812">Transmembrane</keyword>
<gene>
    <name evidence="2" type="ORF">GCM10007933_14560</name>
</gene>
<feature type="transmembrane region" description="Helical" evidence="1">
    <location>
        <begin position="55"/>
        <end position="76"/>
    </location>
</feature>
<feature type="transmembrane region" description="Helical" evidence="1">
    <location>
        <begin position="109"/>
        <end position="132"/>
    </location>
</feature>
<reference evidence="3" key="1">
    <citation type="journal article" date="2019" name="Int. J. Syst. Evol. Microbiol.">
        <title>The Global Catalogue of Microorganisms (GCM) 10K type strain sequencing project: providing services to taxonomists for standard genome sequencing and annotation.</title>
        <authorList>
            <consortium name="The Broad Institute Genomics Platform"/>
            <consortium name="The Broad Institute Genome Sequencing Center for Infectious Disease"/>
            <person name="Wu L."/>
            <person name="Ma J."/>
        </authorList>
    </citation>
    <scope>NUCLEOTIDE SEQUENCE [LARGE SCALE GENOMIC DNA]</scope>
    <source>
        <strain evidence="3">NBRC 102407</strain>
    </source>
</reference>
<feature type="transmembrane region" description="Helical" evidence="1">
    <location>
        <begin position="152"/>
        <end position="175"/>
    </location>
</feature>
<name>A0ABQ6F8U4_9RHOO</name>
<comment type="caution">
    <text evidence="2">The sequence shown here is derived from an EMBL/GenBank/DDBJ whole genome shotgun (WGS) entry which is preliminary data.</text>
</comment>
<organism evidence="2 3">
    <name type="scientific">Zoogloea oryzae</name>
    <dbReference type="NCBI Taxonomy" id="310767"/>
    <lineage>
        <taxon>Bacteria</taxon>
        <taxon>Pseudomonadati</taxon>
        <taxon>Pseudomonadota</taxon>
        <taxon>Betaproteobacteria</taxon>
        <taxon>Rhodocyclales</taxon>
        <taxon>Zoogloeaceae</taxon>
        <taxon>Zoogloea</taxon>
    </lineage>
</organism>
<keyword evidence="1" id="KW-0472">Membrane</keyword>
<evidence type="ECO:0000313" key="3">
    <source>
        <dbReference type="Proteomes" id="UP001157167"/>
    </source>
</evidence>
<evidence type="ECO:0000313" key="2">
    <source>
        <dbReference type="EMBL" id="GLT22000.1"/>
    </source>
</evidence>
<dbReference type="RefSeq" id="WP_284187376.1">
    <property type="nucleotide sequence ID" value="NZ_BSPX01000017.1"/>
</dbReference>